<comment type="similarity">
    <text evidence="7">Belongs to the DHHC palmitoyltransferase family.</text>
</comment>
<evidence type="ECO:0000256" key="2">
    <source>
        <dbReference type="ARBA" id="ARBA00022679"/>
    </source>
</evidence>
<keyword evidence="6 7" id="KW-0012">Acyltransferase</keyword>
<dbReference type="Pfam" id="PF01529">
    <property type="entry name" value="DHHC"/>
    <property type="match status" value="1"/>
</dbReference>
<organism evidence="9 10">
    <name type="scientific">Babesia divergens</name>
    <dbReference type="NCBI Taxonomy" id="32595"/>
    <lineage>
        <taxon>Eukaryota</taxon>
        <taxon>Sar</taxon>
        <taxon>Alveolata</taxon>
        <taxon>Apicomplexa</taxon>
        <taxon>Aconoidasida</taxon>
        <taxon>Piroplasmida</taxon>
        <taxon>Babesiidae</taxon>
        <taxon>Babesia</taxon>
    </lineage>
</organism>
<dbReference type="GO" id="GO:0019706">
    <property type="term" value="F:protein-cysteine S-palmitoyltransferase activity"/>
    <property type="evidence" value="ECO:0007669"/>
    <property type="project" value="UniProtKB-EC"/>
</dbReference>
<evidence type="ECO:0000313" key="9">
    <source>
        <dbReference type="EMBL" id="KAK1934853.1"/>
    </source>
</evidence>
<keyword evidence="10" id="KW-1185">Reference proteome</keyword>
<sequence length="336" mass="38824">MPSDDSKGYTRWCTRGAWVIIPTYILLGQSQWMSSLIVLTWWSTFPALSVFSLVWHSLLVFMSLWSHWMSLFTDPGRVPILKDDQIKEDALRFGFTECAKCQSIRPRRAHHCKVCRRCILHMDHHCPWIGNCVGLFNQKFFIQYNAYIMILGVTDIVLSTAVVCDMYRLYMQNVDIFTTNYGIPFILFMVLFYVLAILFTLFTFTLLVDQLRCIYRNVSAIDEFKGIKPHRKPFKQSLTAVFGCPPSLKWWVLFHCAYMRLRLLPLRMRPRFLSDPLTAADLVALSVFDEGSSLMTDHNHELQGITGVAGVNVAHRRCSLIKCISRGEVADRTDNV</sequence>
<keyword evidence="3 7" id="KW-0812">Transmembrane</keyword>
<reference evidence="9" key="2">
    <citation type="submission" date="2021-05" db="EMBL/GenBank/DDBJ databases">
        <authorList>
            <person name="Pain A."/>
        </authorList>
    </citation>
    <scope>NUCLEOTIDE SEQUENCE</scope>
    <source>
        <strain evidence="9">1802A</strain>
    </source>
</reference>
<dbReference type="AlphaFoldDB" id="A0AAD9LFN0"/>
<comment type="catalytic activity">
    <reaction evidence="7">
        <text>L-cysteinyl-[protein] + hexadecanoyl-CoA = S-hexadecanoyl-L-cysteinyl-[protein] + CoA</text>
        <dbReference type="Rhea" id="RHEA:36683"/>
        <dbReference type="Rhea" id="RHEA-COMP:10131"/>
        <dbReference type="Rhea" id="RHEA-COMP:11032"/>
        <dbReference type="ChEBI" id="CHEBI:29950"/>
        <dbReference type="ChEBI" id="CHEBI:57287"/>
        <dbReference type="ChEBI" id="CHEBI:57379"/>
        <dbReference type="ChEBI" id="CHEBI:74151"/>
        <dbReference type="EC" id="2.3.1.225"/>
    </reaction>
</comment>
<feature type="transmembrane region" description="Helical" evidence="7">
    <location>
        <begin position="12"/>
        <end position="32"/>
    </location>
</feature>
<dbReference type="EC" id="2.3.1.225" evidence="7"/>
<evidence type="ECO:0000256" key="1">
    <source>
        <dbReference type="ARBA" id="ARBA00004141"/>
    </source>
</evidence>
<feature type="transmembrane region" description="Helical" evidence="7">
    <location>
        <begin position="44"/>
        <end position="65"/>
    </location>
</feature>
<proteinExistence type="inferred from homology"/>
<evidence type="ECO:0000313" key="10">
    <source>
        <dbReference type="Proteomes" id="UP001195914"/>
    </source>
</evidence>
<comment type="domain">
    <text evidence="7">The DHHC domain is required for palmitoyltransferase activity.</text>
</comment>
<gene>
    <name evidence="9" type="ORF">X943_002349</name>
</gene>
<evidence type="ECO:0000256" key="5">
    <source>
        <dbReference type="ARBA" id="ARBA00023136"/>
    </source>
</evidence>
<feature type="transmembrane region" description="Helical" evidence="7">
    <location>
        <begin position="182"/>
        <end position="208"/>
    </location>
</feature>
<protein>
    <recommendedName>
        <fullName evidence="7">Palmitoyltransferase</fullName>
        <ecNumber evidence="7">2.3.1.225</ecNumber>
    </recommendedName>
</protein>
<name>A0AAD9LFN0_BABDI</name>
<dbReference type="PANTHER" id="PTHR12246">
    <property type="entry name" value="PALMITOYLTRANSFERASE ZDHHC16"/>
    <property type="match status" value="1"/>
</dbReference>
<dbReference type="InterPro" id="IPR001594">
    <property type="entry name" value="Palmitoyltrfase_DHHC"/>
</dbReference>
<dbReference type="EMBL" id="JAHBMH010000062">
    <property type="protein sequence ID" value="KAK1934853.1"/>
    <property type="molecule type" value="Genomic_DNA"/>
</dbReference>
<dbReference type="InterPro" id="IPR039859">
    <property type="entry name" value="PFA4/ZDH16/20/ERF2-like"/>
</dbReference>
<keyword evidence="5 7" id="KW-0472">Membrane</keyword>
<reference evidence="9" key="1">
    <citation type="journal article" date="2014" name="Nucleic Acids Res.">
        <title>The evolutionary dynamics of variant antigen genes in Babesia reveal a history of genomic innovation underlying host-parasite interaction.</title>
        <authorList>
            <person name="Jackson A.P."/>
            <person name="Otto T.D."/>
            <person name="Darby A."/>
            <person name="Ramaprasad A."/>
            <person name="Xia D."/>
            <person name="Echaide I.E."/>
            <person name="Farber M."/>
            <person name="Gahlot S."/>
            <person name="Gamble J."/>
            <person name="Gupta D."/>
            <person name="Gupta Y."/>
            <person name="Jackson L."/>
            <person name="Malandrin L."/>
            <person name="Malas T.B."/>
            <person name="Moussa E."/>
            <person name="Nair M."/>
            <person name="Reid A.J."/>
            <person name="Sanders M."/>
            <person name="Sharma J."/>
            <person name="Tracey A."/>
            <person name="Quail M.A."/>
            <person name="Weir W."/>
            <person name="Wastling J.M."/>
            <person name="Hall N."/>
            <person name="Willadsen P."/>
            <person name="Lingelbach K."/>
            <person name="Shiels B."/>
            <person name="Tait A."/>
            <person name="Berriman M."/>
            <person name="Allred D.R."/>
            <person name="Pain A."/>
        </authorList>
    </citation>
    <scope>NUCLEOTIDE SEQUENCE</scope>
    <source>
        <strain evidence="9">1802A</strain>
    </source>
</reference>
<feature type="domain" description="Palmitoyltransferase DHHC" evidence="8">
    <location>
        <begin position="98"/>
        <end position="225"/>
    </location>
</feature>
<keyword evidence="2 7" id="KW-0808">Transferase</keyword>
<comment type="subcellular location">
    <subcellularLocation>
        <location evidence="1">Membrane</location>
        <topology evidence="1">Multi-pass membrane protein</topology>
    </subcellularLocation>
</comment>
<evidence type="ECO:0000256" key="4">
    <source>
        <dbReference type="ARBA" id="ARBA00022989"/>
    </source>
</evidence>
<dbReference type="GO" id="GO:0016020">
    <property type="term" value="C:membrane"/>
    <property type="evidence" value="ECO:0007669"/>
    <property type="project" value="UniProtKB-SubCell"/>
</dbReference>
<dbReference type="PROSITE" id="PS50216">
    <property type="entry name" value="DHHC"/>
    <property type="match status" value="1"/>
</dbReference>
<evidence type="ECO:0000259" key="8">
    <source>
        <dbReference type="Pfam" id="PF01529"/>
    </source>
</evidence>
<evidence type="ECO:0000256" key="3">
    <source>
        <dbReference type="ARBA" id="ARBA00022692"/>
    </source>
</evidence>
<evidence type="ECO:0000256" key="6">
    <source>
        <dbReference type="ARBA" id="ARBA00023315"/>
    </source>
</evidence>
<evidence type="ECO:0000256" key="7">
    <source>
        <dbReference type="RuleBase" id="RU079119"/>
    </source>
</evidence>
<comment type="caution">
    <text evidence="9">The sequence shown here is derived from an EMBL/GenBank/DDBJ whole genome shotgun (WGS) entry which is preliminary data.</text>
</comment>
<dbReference type="Proteomes" id="UP001195914">
    <property type="component" value="Unassembled WGS sequence"/>
</dbReference>
<keyword evidence="4 7" id="KW-1133">Transmembrane helix</keyword>
<feature type="transmembrane region" description="Helical" evidence="7">
    <location>
        <begin position="146"/>
        <end position="170"/>
    </location>
</feature>
<accession>A0AAD9LFN0</accession>